<keyword evidence="6" id="KW-1185">Reference proteome</keyword>
<protein>
    <submittedName>
        <fullName evidence="5">LacI family DNA-binding transcriptional regulator</fullName>
    </submittedName>
</protein>
<dbReference type="Proteomes" id="UP000647133">
    <property type="component" value="Unassembled WGS sequence"/>
</dbReference>
<dbReference type="SMART" id="SM00354">
    <property type="entry name" value="HTH_LACI"/>
    <property type="match status" value="1"/>
</dbReference>
<evidence type="ECO:0000256" key="1">
    <source>
        <dbReference type="ARBA" id="ARBA00023015"/>
    </source>
</evidence>
<reference evidence="5 6" key="1">
    <citation type="submission" date="2020-09" db="EMBL/GenBank/DDBJ databases">
        <title>Echinicola sp. CAU 1574 isolated from sand of Sido Beach.</title>
        <authorList>
            <person name="Kim W."/>
        </authorList>
    </citation>
    <scope>NUCLEOTIDE SEQUENCE [LARGE SCALE GENOMIC DNA]</scope>
    <source>
        <strain evidence="5 6">CAU 1574</strain>
    </source>
</reference>
<name>A0ABR9AFX5_9BACT</name>
<dbReference type="PANTHER" id="PTHR30146">
    <property type="entry name" value="LACI-RELATED TRANSCRIPTIONAL REPRESSOR"/>
    <property type="match status" value="1"/>
</dbReference>
<dbReference type="InterPro" id="IPR025997">
    <property type="entry name" value="SBP_2_dom"/>
</dbReference>
<dbReference type="GO" id="GO:0003677">
    <property type="term" value="F:DNA binding"/>
    <property type="evidence" value="ECO:0007669"/>
    <property type="project" value="UniProtKB-KW"/>
</dbReference>
<evidence type="ECO:0000313" key="6">
    <source>
        <dbReference type="Proteomes" id="UP000647133"/>
    </source>
</evidence>
<organism evidence="5 6">
    <name type="scientific">Echinicola arenosa</name>
    <dbReference type="NCBI Taxonomy" id="2774144"/>
    <lineage>
        <taxon>Bacteria</taxon>
        <taxon>Pseudomonadati</taxon>
        <taxon>Bacteroidota</taxon>
        <taxon>Cytophagia</taxon>
        <taxon>Cytophagales</taxon>
        <taxon>Cyclobacteriaceae</taxon>
        <taxon>Echinicola</taxon>
    </lineage>
</organism>
<dbReference type="Pfam" id="PF00356">
    <property type="entry name" value="LacI"/>
    <property type="match status" value="1"/>
</dbReference>
<keyword evidence="2 5" id="KW-0238">DNA-binding</keyword>
<dbReference type="InterPro" id="IPR000843">
    <property type="entry name" value="HTH_LacI"/>
</dbReference>
<dbReference type="Gene3D" id="1.10.260.40">
    <property type="entry name" value="lambda repressor-like DNA-binding domains"/>
    <property type="match status" value="1"/>
</dbReference>
<dbReference type="PANTHER" id="PTHR30146:SF144">
    <property type="entry name" value="LACI-FAMILY TRANSCRIPTION REGULATOR"/>
    <property type="match status" value="1"/>
</dbReference>
<evidence type="ECO:0000313" key="5">
    <source>
        <dbReference type="EMBL" id="MBD8487131.1"/>
    </source>
</evidence>
<dbReference type="InterPro" id="IPR010982">
    <property type="entry name" value="Lambda_DNA-bd_dom_sf"/>
</dbReference>
<sequence>MEKNKMIRIKDIAKLSGVSVGTVDRVIHKRGKVSEAARQKVEKVLKEIDYTPNLLAKTLGSSKVYKIALLVPNPKQDPYWNLSLQGLEASKVEWRPYHMVLEPHFFELHDFGSFKSASKKLMDSKPDAVLSAPIFLNEALEFFKELDELNIPYVHFNTMIPDVSPLAFIGQDLYQSGRLGASLINLGTDCNNNTVSILHVSESIQFSVHFKEKERGFRDYFSSLNNGIVTVSSVIIEGDDMKSFESKLIEAIKKDKIKGLFIPTSSGAKLTAEILRKNKLSDMCIVGYDLLEENVELLKSGDINFLINQNPNRQVFRGIHHLANLLLFNKQAPEKELFPLEVITRENVDSYIKSTIH</sequence>
<accession>A0ABR9AFX5</accession>
<feature type="domain" description="HTH lacI-type" evidence="4">
    <location>
        <begin position="7"/>
        <end position="61"/>
    </location>
</feature>
<dbReference type="EMBL" id="JACYTQ010000001">
    <property type="protein sequence ID" value="MBD8487131.1"/>
    <property type="molecule type" value="Genomic_DNA"/>
</dbReference>
<comment type="caution">
    <text evidence="5">The sequence shown here is derived from an EMBL/GenBank/DDBJ whole genome shotgun (WGS) entry which is preliminary data.</text>
</comment>
<evidence type="ECO:0000259" key="4">
    <source>
        <dbReference type="PROSITE" id="PS50932"/>
    </source>
</evidence>
<dbReference type="SUPFAM" id="SSF53822">
    <property type="entry name" value="Periplasmic binding protein-like I"/>
    <property type="match status" value="1"/>
</dbReference>
<dbReference type="RefSeq" id="WP_192006920.1">
    <property type="nucleotide sequence ID" value="NZ_JACYTQ010000001.1"/>
</dbReference>
<dbReference type="CDD" id="cd01392">
    <property type="entry name" value="HTH_LacI"/>
    <property type="match status" value="1"/>
</dbReference>
<dbReference type="PROSITE" id="PS00356">
    <property type="entry name" value="HTH_LACI_1"/>
    <property type="match status" value="1"/>
</dbReference>
<proteinExistence type="predicted"/>
<evidence type="ECO:0000256" key="3">
    <source>
        <dbReference type="ARBA" id="ARBA00023163"/>
    </source>
</evidence>
<keyword evidence="3" id="KW-0804">Transcription</keyword>
<gene>
    <name evidence="5" type="ORF">IFO69_00085</name>
</gene>
<dbReference type="InterPro" id="IPR028082">
    <property type="entry name" value="Peripla_BP_I"/>
</dbReference>
<evidence type="ECO:0000256" key="2">
    <source>
        <dbReference type="ARBA" id="ARBA00023125"/>
    </source>
</evidence>
<keyword evidence="1" id="KW-0805">Transcription regulation</keyword>
<dbReference type="SUPFAM" id="SSF47413">
    <property type="entry name" value="lambda repressor-like DNA-binding domains"/>
    <property type="match status" value="1"/>
</dbReference>
<dbReference type="Pfam" id="PF13407">
    <property type="entry name" value="Peripla_BP_4"/>
    <property type="match status" value="1"/>
</dbReference>
<dbReference type="PROSITE" id="PS50932">
    <property type="entry name" value="HTH_LACI_2"/>
    <property type="match status" value="1"/>
</dbReference>
<dbReference type="Gene3D" id="3.40.50.2300">
    <property type="match status" value="2"/>
</dbReference>